<evidence type="ECO:0000313" key="2">
    <source>
        <dbReference type="EMBL" id="VEI22741.1"/>
    </source>
</evidence>
<dbReference type="PANTHER" id="PTHR11695:SF294">
    <property type="entry name" value="RETICULON-4-INTERACTING PROTEIN 1, MITOCHONDRIAL"/>
    <property type="match status" value="1"/>
</dbReference>
<dbReference type="SMART" id="SM00829">
    <property type="entry name" value="PKS_ER"/>
    <property type="match status" value="1"/>
</dbReference>
<dbReference type="PANTHER" id="PTHR11695">
    <property type="entry name" value="ALCOHOL DEHYDROGENASE RELATED"/>
    <property type="match status" value="1"/>
</dbReference>
<dbReference type="InterPro" id="IPR036291">
    <property type="entry name" value="NAD(P)-bd_dom_sf"/>
</dbReference>
<protein>
    <submittedName>
        <fullName evidence="2">Beta-ketoacyl-acyl-carrier-protein synthase I</fullName>
        <ecNumber evidence="2">2.3.1.41</ecNumber>
    </submittedName>
</protein>
<organism evidence="2 3">
    <name type="scientific">Rothia aeria</name>
    <dbReference type="NCBI Taxonomy" id="172042"/>
    <lineage>
        <taxon>Bacteria</taxon>
        <taxon>Bacillati</taxon>
        <taxon>Actinomycetota</taxon>
        <taxon>Actinomycetes</taxon>
        <taxon>Micrococcales</taxon>
        <taxon>Micrococcaceae</taxon>
        <taxon>Rothia</taxon>
    </lineage>
</organism>
<dbReference type="EC" id="2.3.1.41" evidence="2"/>
<dbReference type="InterPro" id="IPR020843">
    <property type="entry name" value="ER"/>
</dbReference>
<dbReference type="Gene3D" id="3.90.180.10">
    <property type="entry name" value="Medium-chain alcohol dehydrogenases, catalytic domain"/>
    <property type="match status" value="1"/>
</dbReference>
<dbReference type="EMBL" id="LR134479">
    <property type="protein sequence ID" value="VEI22741.1"/>
    <property type="molecule type" value="Genomic_DNA"/>
</dbReference>
<keyword evidence="2" id="KW-0808">Transferase</keyword>
<dbReference type="RefSeq" id="WP_232018638.1">
    <property type="nucleotide sequence ID" value="NZ_LR134479.1"/>
</dbReference>
<feature type="domain" description="Enoyl reductase (ER)" evidence="1">
    <location>
        <begin position="4"/>
        <end position="234"/>
    </location>
</feature>
<gene>
    <name evidence="2" type="primary">ppsC</name>
    <name evidence="2" type="ORF">NCTC10207_00826</name>
</gene>
<name>A0A7Z9D5E7_9MICC</name>
<dbReference type="CDD" id="cd05289">
    <property type="entry name" value="MDR_like_2"/>
    <property type="match status" value="1"/>
</dbReference>
<dbReference type="Gene3D" id="3.40.50.720">
    <property type="entry name" value="NAD(P)-binding Rossmann-like Domain"/>
    <property type="match status" value="1"/>
</dbReference>
<proteinExistence type="predicted"/>
<dbReference type="Pfam" id="PF13602">
    <property type="entry name" value="ADH_zinc_N_2"/>
    <property type="match status" value="1"/>
</dbReference>
<dbReference type="AlphaFoldDB" id="A0A7Z9D5E7"/>
<evidence type="ECO:0000313" key="3">
    <source>
        <dbReference type="Proteomes" id="UP000282386"/>
    </source>
</evidence>
<dbReference type="SUPFAM" id="SSF51735">
    <property type="entry name" value="NAD(P)-binding Rossmann-fold domains"/>
    <property type="match status" value="1"/>
</dbReference>
<dbReference type="InterPro" id="IPR050700">
    <property type="entry name" value="YIM1/Zinc_Alcohol_DH_Fams"/>
</dbReference>
<evidence type="ECO:0000259" key="1">
    <source>
        <dbReference type="SMART" id="SM00829"/>
    </source>
</evidence>
<keyword evidence="2" id="KW-0012">Acyltransferase</keyword>
<dbReference type="Proteomes" id="UP000282386">
    <property type="component" value="Chromosome"/>
</dbReference>
<reference evidence="2 3" key="1">
    <citation type="submission" date="2018-12" db="EMBL/GenBank/DDBJ databases">
        <authorList>
            <consortium name="Pathogen Informatics"/>
        </authorList>
    </citation>
    <scope>NUCLEOTIDE SEQUENCE [LARGE SCALE GENOMIC DNA]</scope>
    <source>
        <strain evidence="2 3">NCTC10207</strain>
    </source>
</reference>
<sequence length="236" mass="25380">MMLSIFIMQMLRPLLPQHPSTGVNLRVVVGVHGDASRVGTGGTRPVEGTKRRLGIGYNPRTQALFEVACLAAGERVLIHAGAGGVGHLAIQLALNAGATVYATASEKNRDFIQSLGAEFIDYTTQDFRQVLGSTLDVVLNSTGAQTFIDSLDVLVPGGRIVTLTSPDPLETARERGFTAEWLTVHPDRYQLGEIARLMSLGIVKVHVDQTFPLEQAAKAHELVGSRHVRGKVVLVP</sequence>
<dbReference type="GO" id="GO:0016491">
    <property type="term" value="F:oxidoreductase activity"/>
    <property type="evidence" value="ECO:0007669"/>
    <property type="project" value="InterPro"/>
</dbReference>
<dbReference type="GO" id="GO:0004315">
    <property type="term" value="F:3-oxoacyl-[acyl-carrier-protein] synthase activity"/>
    <property type="evidence" value="ECO:0007669"/>
    <property type="project" value="UniProtKB-EC"/>
</dbReference>
<accession>A0A7Z9D5E7</accession>